<evidence type="ECO:0000313" key="1">
    <source>
        <dbReference type="EMBL" id="MBB4945991.1"/>
    </source>
</evidence>
<organism evidence="1 2">
    <name type="scientific">Kitasatospora gansuensis</name>
    <dbReference type="NCBI Taxonomy" id="258050"/>
    <lineage>
        <taxon>Bacteria</taxon>
        <taxon>Bacillati</taxon>
        <taxon>Actinomycetota</taxon>
        <taxon>Actinomycetes</taxon>
        <taxon>Kitasatosporales</taxon>
        <taxon>Streptomycetaceae</taxon>
        <taxon>Kitasatospora</taxon>
    </lineage>
</organism>
<proteinExistence type="predicted"/>
<evidence type="ECO:0000313" key="2">
    <source>
        <dbReference type="Proteomes" id="UP000573327"/>
    </source>
</evidence>
<keyword evidence="2" id="KW-1185">Reference proteome</keyword>
<name>A0A7W7WG93_9ACTN</name>
<gene>
    <name evidence="1" type="ORF">F4556_001526</name>
</gene>
<comment type="caution">
    <text evidence="1">The sequence shown here is derived from an EMBL/GenBank/DDBJ whole genome shotgun (WGS) entry which is preliminary data.</text>
</comment>
<dbReference type="RefSeq" id="WP_184912751.1">
    <property type="nucleotide sequence ID" value="NZ_JACHJR010000001.1"/>
</dbReference>
<reference evidence="1 2" key="1">
    <citation type="submission" date="2020-08" db="EMBL/GenBank/DDBJ databases">
        <title>Sequencing the genomes of 1000 actinobacteria strains.</title>
        <authorList>
            <person name="Klenk H.-P."/>
        </authorList>
    </citation>
    <scope>NUCLEOTIDE SEQUENCE [LARGE SCALE GENOMIC DNA]</scope>
    <source>
        <strain evidence="1 2">DSM 44786</strain>
    </source>
</reference>
<protein>
    <submittedName>
        <fullName evidence="1">Uncharacterized protein</fullName>
    </submittedName>
</protein>
<accession>A0A7W7WG93</accession>
<sequence length="250" mass="27359">MPIERFALTAEESRAVDRAKVLLANECLGGFGLDYRIPEHPPLAAESSRRYGISDREVARDHGYHLPPPAGGTDVPKRPTEAQEAILFGATRAGDPQSTSPDGRPIPPGGCYGAAEARLDGGPRPESDIAAASVIDTESFKRSLEDTTLGQVFRAWSTCMERHGYRYQNPLASVGDRAFDTPEPTQQEKAVALTDMDCKTETDLLKTWGAVEAEIQTRMIEEKSAALNRLSSFQKRKVGLTHEVIERLGH</sequence>
<dbReference type="Proteomes" id="UP000573327">
    <property type="component" value="Unassembled WGS sequence"/>
</dbReference>
<dbReference type="AlphaFoldDB" id="A0A7W7WG93"/>
<dbReference type="EMBL" id="JACHJR010000001">
    <property type="protein sequence ID" value="MBB4945991.1"/>
    <property type="molecule type" value="Genomic_DNA"/>
</dbReference>